<reference evidence="2 3" key="1">
    <citation type="journal article" date="2018" name="Front. Plant Sci.">
        <title>Red Clover (Trifolium pratense) and Zigzag Clover (T. medium) - A Picture of Genomic Similarities and Differences.</title>
        <authorList>
            <person name="Dluhosova J."/>
            <person name="Istvanek J."/>
            <person name="Nedelnik J."/>
            <person name="Repkova J."/>
        </authorList>
    </citation>
    <scope>NUCLEOTIDE SEQUENCE [LARGE SCALE GENOMIC DNA]</scope>
    <source>
        <strain evidence="3">cv. 10/8</strain>
        <tissue evidence="2">Leaf</tissue>
    </source>
</reference>
<proteinExistence type="predicted"/>
<feature type="region of interest" description="Disordered" evidence="1">
    <location>
        <begin position="27"/>
        <end position="54"/>
    </location>
</feature>
<feature type="non-terminal residue" evidence="2">
    <location>
        <position position="54"/>
    </location>
</feature>
<evidence type="ECO:0000256" key="1">
    <source>
        <dbReference type="SAM" id="MobiDB-lite"/>
    </source>
</evidence>
<protein>
    <submittedName>
        <fullName evidence="2">E3 ubiquitin-protein ligase</fullName>
    </submittedName>
</protein>
<name>A0A392P7V2_9FABA</name>
<evidence type="ECO:0000313" key="2">
    <source>
        <dbReference type="EMBL" id="MCI07864.1"/>
    </source>
</evidence>
<dbReference type="Proteomes" id="UP000265520">
    <property type="component" value="Unassembled WGS sequence"/>
</dbReference>
<organism evidence="2 3">
    <name type="scientific">Trifolium medium</name>
    <dbReference type="NCBI Taxonomy" id="97028"/>
    <lineage>
        <taxon>Eukaryota</taxon>
        <taxon>Viridiplantae</taxon>
        <taxon>Streptophyta</taxon>
        <taxon>Embryophyta</taxon>
        <taxon>Tracheophyta</taxon>
        <taxon>Spermatophyta</taxon>
        <taxon>Magnoliopsida</taxon>
        <taxon>eudicotyledons</taxon>
        <taxon>Gunneridae</taxon>
        <taxon>Pentapetalae</taxon>
        <taxon>rosids</taxon>
        <taxon>fabids</taxon>
        <taxon>Fabales</taxon>
        <taxon>Fabaceae</taxon>
        <taxon>Papilionoideae</taxon>
        <taxon>50 kb inversion clade</taxon>
        <taxon>NPAAA clade</taxon>
        <taxon>Hologalegina</taxon>
        <taxon>IRL clade</taxon>
        <taxon>Trifolieae</taxon>
        <taxon>Trifolium</taxon>
    </lineage>
</organism>
<accession>A0A392P7V2</accession>
<dbReference type="AlphaFoldDB" id="A0A392P7V2"/>
<evidence type="ECO:0000313" key="3">
    <source>
        <dbReference type="Proteomes" id="UP000265520"/>
    </source>
</evidence>
<sequence>EGATKEEIDQLPKYKFRMIKEFKKEGDAEESSRGVMTECDSDSASEHVIALEDA</sequence>
<keyword evidence="3" id="KW-1185">Reference proteome</keyword>
<feature type="non-terminal residue" evidence="2">
    <location>
        <position position="1"/>
    </location>
</feature>
<dbReference type="EMBL" id="LXQA010066959">
    <property type="protein sequence ID" value="MCI07864.1"/>
    <property type="molecule type" value="Genomic_DNA"/>
</dbReference>
<comment type="caution">
    <text evidence="2">The sequence shown here is derived from an EMBL/GenBank/DDBJ whole genome shotgun (WGS) entry which is preliminary data.</text>
</comment>